<name>A0ABQ8ULS2_9EUKA</name>
<comment type="caution">
    <text evidence="2">The sequence shown here is derived from an EMBL/GenBank/DDBJ whole genome shotgun (WGS) entry which is preliminary data.</text>
</comment>
<feature type="compositionally biased region" description="Basic and acidic residues" evidence="1">
    <location>
        <begin position="81"/>
        <end position="95"/>
    </location>
</feature>
<evidence type="ECO:0000256" key="1">
    <source>
        <dbReference type="SAM" id="MobiDB-lite"/>
    </source>
</evidence>
<keyword evidence="3" id="KW-1185">Reference proteome</keyword>
<evidence type="ECO:0000313" key="3">
    <source>
        <dbReference type="Proteomes" id="UP001141327"/>
    </source>
</evidence>
<protein>
    <submittedName>
        <fullName evidence="2">Uncharacterized protein</fullName>
    </submittedName>
</protein>
<feature type="compositionally biased region" description="Acidic residues" evidence="1">
    <location>
        <begin position="107"/>
        <end position="131"/>
    </location>
</feature>
<gene>
    <name evidence="2" type="ORF">PAPYR_4736</name>
</gene>
<sequence length="177" mass="19234">MSLQTGYKFIEELVAECHAKAAKAAAFVKKNQALQSSFQETTEWMIGYMRGQLNAATQAAEELDRIEARFAERKRRYAARVAREEVPPPREEKQAEQAPKQAAEGEQAADAEGEQAADAEGEQAADAEGEQAADAGGEQAADAGGEQAADAGGEQAAEEEKHAERNRRRRSRAEKNE</sequence>
<feature type="compositionally biased region" description="Low complexity" evidence="1">
    <location>
        <begin position="132"/>
        <end position="155"/>
    </location>
</feature>
<reference evidence="2" key="1">
    <citation type="journal article" date="2022" name="bioRxiv">
        <title>Genomics of Preaxostyla Flagellates Illuminates Evolutionary Transitions and the Path Towards Mitochondrial Loss.</title>
        <authorList>
            <person name="Novak L.V.F."/>
            <person name="Treitli S.C."/>
            <person name="Pyrih J."/>
            <person name="Halakuc P."/>
            <person name="Pipaliya S.V."/>
            <person name="Vacek V."/>
            <person name="Brzon O."/>
            <person name="Soukal P."/>
            <person name="Eme L."/>
            <person name="Dacks J.B."/>
            <person name="Karnkowska A."/>
            <person name="Elias M."/>
            <person name="Hampl V."/>
        </authorList>
    </citation>
    <scope>NUCLEOTIDE SEQUENCE</scope>
    <source>
        <strain evidence="2">RCP-MX</strain>
    </source>
</reference>
<accession>A0ABQ8ULS2</accession>
<dbReference type="EMBL" id="JAPMOS010000021">
    <property type="protein sequence ID" value="KAJ4459213.1"/>
    <property type="molecule type" value="Genomic_DNA"/>
</dbReference>
<feature type="compositionally biased region" description="Basic residues" evidence="1">
    <location>
        <begin position="164"/>
        <end position="177"/>
    </location>
</feature>
<dbReference type="Proteomes" id="UP001141327">
    <property type="component" value="Unassembled WGS sequence"/>
</dbReference>
<organism evidence="2 3">
    <name type="scientific">Paratrimastix pyriformis</name>
    <dbReference type="NCBI Taxonomy" id="342808"/>
    <lineage>
        <taxon>Eukaryota</taxon>
        <taxon>Metamonada</taxon>
        <taxon>Preaxostyla</taxon>
        <taxon>Paratrimastigidae</taxon>
        <taxon>Paratrimastix</taxon>
    </lineage>
</organism>
<proteinExistence type="predicted"/>
<feature type="region of interest" description="Disordered" evidence="1">
    <location>
        <begin position="77"/>
        <end position="177"/>
    </location>
</feature>
<feature type="compositionally biased region" description="Low complexity" evidence="1">
    <location>
        <begin position="96"/>
        <end position="106"/>
    </location>
</feature>
<evidence type="ECO:0000313" key="2">
    <source>
        <dbReference type="EMBL" id="KAJ4459213.1"/>
    </source>
</evidence>